<dbReference type="InterPro" id="IPR011701">
    <property type="entry name" value="MFS"/>
</dbReference>
<keyword evidence="4 5" id="KW-0472">Membrane</keyword>
<dbReference type="SUPFAM" id="SSF103473">
    <property type="entry name" value="MFS general substrate transporter"/>
    <property type="match status" value="1"/>
</dbReference>
<feature type="transmembrane region" description="Helical" evidence="5">
    <location>
        <begin position="208"/>
        <end position="233"/>
    </location>
</feature>
<evidence type="ECO:0000313" key="7">
    <source>
        <dbReference type="EMBL" id="WEK38919.1"/>
    </source>
</evidence>
<feature type="transmembrane region" description="Helical" evidence="5">
    <location>
        <begin position="67"/>
        <end position="87"/>
    </location>
</feature>
<evidence type="ECO:0000256" key="3">
    <source>
        <dbReference type="ARBA" id="ARBA00022989"/>
    </source>
</evidence>
<dbReference type="GO" id="GO:0022857">
    <property type="term" value="F:transmembrane transporter activity"/>
    <property type="evidence" value="ECO:0007669"/>
    <property type="project" value="InterPro"/>
</dbReference>
<dbReference type="PANTHER" id="PTHR23546:SF1">
    <property type="entry name" value="MEMBRANE PROTEIN"/>
    <property type="match status" value="1"/>
</dbReference>
<feature type="transmembrane region" description="Helical" evidence="5">
    <location>
        <begin position="334"/>
        <end position="358"/>
    </location>
</feature>
<feature type="transmembrane region" description="Helical" evidence="5">
    <location>
        <begin position="7"/>
        <end position="28"/>
    </location>
</feature>
<feature type="transmembrane region" description="Helical" evidence="5">
    <location>
        <begin position="364"/>
        <end position="384"/>
    </location>
</feature>
<evidence type="ECO:0000259" key="6">
    <source>
        <dbReference type="PROSITE" id="PS50850"/>
    </source>
</evidence>
<feature type="domain" description="Major facilitator superfamily (MFS) profile" evidence="6">
    <location>
        <begin position="2"/>
        <end position="388"/>
    </location>
</feature>
<proteinExistence type="predicted"/>
<dbReference type="GO" id="GO:0016020">
    <property type="term" value="C:membrane"/>
    <property type="evidence" value="ECO:0007669"/>
    <property type="project" value="UniProtKB-SubCell"/>
</dbReference>
<dbReference type="AlphaFoldDB" id="A0AAJ5WWR3"/>
<evidence type="ECO:0000313" key="8">
    <source>
        <dbReference type="Proteomes" id="UP001213664"/>
    </source>
</evidence>
<feature type="transmembrane region" description="Helical" evidence="5">
    <location>
        <begin position="166"/>
        <end position="187"/>
    </location>
</feature>
<dbReference type="Gene3D" id="1.20.1250.20">
    <property type="entry name" value="MFS general substrate transporter like domains"/>
    <property type="match status" value="1"/>
</dbReference>
<dbReference type="Proteomes" id="UP001213664">
    <property type="component" value="Chromosome"/>
</dbReference>
<evidence type="ECO:0000256" key="4">
    <source>
        <dbReference type="ARBA" id="ARBA00023136"/>
    </source>
</evidence>
<dbReference type="InterPro" id="IPR036259">
    <property type="entry name" value="MFS_trans_sf"/>
</dbReference>
<comment type="subcellular location">
    <subcellularLocation>
        <location evidence="1">Membrane</location>
        <topology evidence="1">Multi-pass membrane protein</topology>
    </subcellularLocation>
</comment>
<accession>A0AAJ5WWR3</accession>
<dbReference type="InterPro" id="IPR020846">
    <property type="entry name" value="MFS_dom"/>
</dbReference>
<keyword evidence="2 5" id="KW-0812">Transmembrane</keyword>
<dbReference type="PRINTS" id="PR01035">
    <property type="entry name" value="TCRTETA"/>
</dbReference>
<keyword evidence="3 5" id="KW-1133">Transmembrane helix</keyword>
<reference evidence="7" key="1">
    <citation type="submission" date="2023-03" db="EMBL/GenBank/DDBJ databases">
        <title>Andean soil-derived lignocellulolytic bacterial consortium as a source of novel taxa and putative plastic-active enzymes.</title>
        <authorList>
            <person name="Diaz-Garcia L."/>
            <person name="Chuvochina M."/>
            <person name="Feuerriegel G."/>
            <person name="Bunk B."/>
            <person name="Sproer C."/>
            <person name="Streit W.R."/>
            <person name="Rodriguez L.M."/>
            <person name="Overmann J."/>
            <person name="Jimenez D.J."/>
        </authorList>
    </citation>
    <scope>NUCLEOTIDE SEQUENCE</scope>
    <source>
        <strain evidence="7">MAG 833</strain>
    </source>
</reference>
<organism evidence="7 8">
    <name type="scientific">Candidatus Brevundimonas colombiensis</name>
    <dbReference type="NCBI Taxonomy" id="3121376"/>
    <lineage>
        <taxon>Bacteria</taxon>
        <taxon>Pseudomonadati</taxon>
        <taxon>Pseudomonadota</taxon>
        <taxon>Alphaproteobacteria</taxon>
        <taxon>Caulobacterales</taxon>
        <taxon>Caulobacteraceae</taxon>
        <taxon>Brevundimonas</taxon>
    </lineage>
</organism>
<feature type="transmembrane region" description="Helical" evidence="5">
    <location>
        <begin position="245"/>
        <end position="265"/>
    </location>
</feature>
<feature type="transmembrane region" description="Helical" evidence="5">
    <location>
        <begin position="302"/>
        <end position="327"/>
    </location>
</feature>
<feature type="transmembrane region" description="Helical" evidence="5">
    <location>
        <begin position="139"/>
        <end position="160"/>
    </location>
</feature>
<evidence type="ECO:0000256" key="5">
    <source>
        <dbReference type="SAM" id="Phobius"/>
    </source>
</evidence>
<protein>
    <submittedName>
        <fullName evidence="7">MFS transporter</fullName>
    </submittedName>
</protein>
<dbReference type="PANTHER" id="PTHR23546">
    <property type="entry name" value="TRANSPORT PROTEIN"/>
    <property type="match status" value="1"/>
</dbReference>
<dbReference type="Pfam" id="PF07690">
    <property type="entry name" value="MFS_1"/>
    <property type="match status" value="1"/>
</dbReference>
<dbReference type="PROSITE" id="PS50850">
    <property type="entry name" value="MFS"/>
    <property type="match status" value="1"/>
</dbReference>
<name>A0AAJ5WWR3_9CAUL</name>
<dbReference type="EMBL" id="CP119326">
    <property type="protein sequence ID" value="WEK38919.1"/>
    <property type="molecule type" value="Genomic_DNA"/>
</dbReference>
<evidence type="ECO:0000256" key="2">
    <source>
        <dbReference type="ARBA" id="ARBA00022692"/>
    </source>
</evidence>
<sequence>MTRLAIFLSVFASTLAVMIIMPILAPLIRAMGLSESQGGWMISIGSIVMAVTGAWWGAKSDHWGRKAVILAGFAGLCVSYAVYAVVIDLGLRGVLVGVPLLAALFVGRAFVGAFLPAAPAAAQAYMADTTTAETRSTGMALIGAASGLGMIAGPALGGALALRGLIWPMVLASVLPVLAFVMVALVVPRTPPRERSTTDRLSPFAPAVRGWLLIGLLLMLTIVTLQVSAGFYFQDRLNLSGPETARFLALSLSLVGLLLVATQTVQMKLLKWAPRRLVRAGAPFLMISLLVLLFTASRATYAGAYALFGVGAGLVIPGYMSGVSLAVDQDRQGAAAGLVTLMQGVAAIIAPLGSTLLYERAPGLPFAVAAVLCAGVILVGLLLAPAGRTRAVQTGNGAA</sequence>
<gene>
    <name evidence="7" type="ORF">P0Y50_10195</name>
</gene>
<feature type="transmembrane region" description="Helical" evidence="5">
    <location>
        <begin position="40"/>
        <end position="58"/>
    </location>
</feature>
<feature type="transmembrane region" description="Helical" evidence="5">
    <location>
        <begin position="93"/>
        <end position="118"/>
    </location>
</feature>
<dbReference type="InterPro" id="IPR001958">
    <property type="entry name" value="Tet-R_TetA/multi-R_MdtG-like"/>
</dbReference>
<evidence type="ECO:0000256" key="1">
    <source>
        <dbReference type="ARBA" id="ARBA00004141"/>
    </source>
</evidence>
<feature type="transmembrane region" description="Helical" evidence="5">
    <location>
        <begin position="277"/>
        <end position="296"/>
    </location>
</feature>